<evidence type="ECO:0000313" key="1">
    <source>
        <dbReference type="EMBL" id="GIE16835.1"/>
    </source>
</evidence>
<name>A0A919JAQ3_9ACTN</name>
<keyword evidence="2" id="KW-1185">Reference proteome</keyword>
<sequence>MSVSDTNTRVFLPHETTVEDLRGLHPLSPVVRALLERARAQQPLRVAGGAQHRMPDELLPGQVAAPTTAPFPMLAELPGERTTRLDPAAALSVAPMPLPSRAHGHALAAANDPESQRLPWHARLLAGALHALPRLGRGSR</sequence>
<organism evidence="1 2">
    <name type="scientific">Paractinoplanes ferrugineus</name>
    <dbReference type="NCBI Taxonomy" id="113564"/>
    <lineage>
        <taxon>Bacteria</taxon>
        <taxon>Bacillati</taxon>
        <taxon>Actinomycetota</taxon>
        <taxon>Actinomycetes</taxon>
        <taxon>Micromonosporales</taxon>
        <taxon>Micromonosporaceae</taxon>
        <taxon>Paractinoplanes</taxon>
    </lineage>
</organism>
<proteinExistence type="predicted"/>
<accession>A0A919JAQ3</accession>
<evidence type="ECO:0000313" key="2">
    <source>
        <dbReference type="Proteomes" id="UP000598174"/>
    </source>
</evidence>
<dbReference type="EMBL" id="BOMM01000103">
    <property type="protein sequence ID" value="GIE16835.1"/>
    <property type="molecule type" value="Genomic_DNA"/>
</dbReference>
<comment type="caution">
    <text evidence="1">The sequence shown here is derived from an EMBL/GenBank/DDBJ whole genome shotgun (WGS) entry which is preliminary data.</text>
</comment>
<dbReference type="Proteomes" id="UP000598174">
    <property type="component" value="Unassembled WGS sequence"/>
</dbReference>
<protein>
    <submittedName>
        <fullName evidence="1">Uncharacterized protein</fullName>
    </submittedName>
</protein>
<dbReference type="AlphaFoldDB" id="A0A919JAQ3"/>
<dbReference type="RefSeq" id="WP_203823158.1">
    <property type="nucleotide sequence ID" value="NZ_BAAABP010000003.1"/>
</dbReference>
<reference evidence="1" key="1">
    <citation type="submission" date="2021-01" db="EMBL/GenBank/DDBJ databases">
        <title>Whole genome shotgun sequence of Actinoplanes ferrugineus NBRC 15555.</title>
        <authorList>
            <person name="Komaki H."/>
            <person name="Tamura T."/>
        </authorList>
    </citation>
    <scope>NUCLEOTIDE SEQUENCE</scope>
    <source>
        <strain evidence="1">NBRC 15555</strain>
    </source>
</reference>
<gene>
    <name evidence="1" type="ORF">Afe05nite_86750</name>
</gene>